<evidence type="ECO:0000313" key="2">
    <source>
        <dbReference type="Proteomes" id="UP000013520"/>
    </source>
</evidence>
<dbReference type="AlphaFoldDB" id="R4KEA3"/>
<sequence length="61" mass="7202">MKKELMLLGDFTLPQNPQKKYLAGNNQDIILGIIDIFLIHKPHWDNGDLYFSYKTPFHKEI</sequence>
<accession>R4KEA3</accession>
<evidence type="ECO:0000313" key="1">
    <source>
        <dbReference type="EMBL" id="AGL00919.1"/>
    </source>
</evidence>
<proteinExistence type="predicted"/>
<dbReference type="KEGG" id="dgi:Desgi_1420"/>
<organism evidence="1 2">
    <name type="scientific">Desulfoscipio gibsoniae DSM 7213</name>
    <dbReference type="NCBI Taxonomy" id="767817"/>
    <lineage>
        <taxon>Bacteria</taxon>
        <taxon>Bacillati</taxon>
        <taxon>Bacillota</taxon>
        <taxon>Clostridia</taxon>
        <taxon>Eubacteriales</taxon>
        <taxon>Desulfallaceae</taxon>
        <taxon>Desulfoscipio</taxon>
    </lineage>
</organism>
<name>R4KEA3_9FIRM</name>
<dbReference type="HOGENOM" id="CLU_2914923_0_0_9"/>
<dbReference type="EMBL" id="CP003273">
    <property type="protein sequence ID" value="AGL00919.1"/>
    <property type="molecule type" value="Genomic_DNA"/>
</dbReference>
<dbReference type="Proteomes" id="UP000013520">
    <property type="component" value="Chromosome"/>
</dbReference>
<gene>
    <name evidence="1" type="ORF">Desgi_1420</name>
</gene>
<reference evidence="1 2" key="1">
    <citation type="submission" date="2012-01" db="EMBL/GenBank/DDBJ databases">
        <title>Complete sequence of Desulfotomaculum gibsoniae DSM 7213.</title>
        <authorList>
            <consortium name="US DOE Joint Genome Institute"/>
            <person name="Lucas S."/>
            <person name="Han J."/>
            <person name="Lapidus A."/>
            <person name="Cheng J.-F."/>
            <person name="Goodwin L."/>
            <person name="Pitluck S."/>
            <person name="Peters L."/>
            <person name="Ovchinnikova G."/>
            <person name="Teshima H."/>
            <person name="Detter J.C."/>
            <person name="Han C."/>
            <person name="Tapia R."/>
            <person name="Land M."/>
            <person name="Hauser L."/>
            <person name="Kyrpides N."/>
            <person name="Ivanova N."/>
            <person name="Pagani I."/>
            <person name="Parshina S."/>
            <person name="Plugge C."/>
            <person name="Muyzer G."/>
            <person name="Kuever J."/>
            <person name="Ivanova A."/>
            <person name="Nazina T."/>
            <person name="Klenk H.-P."/>
            <person name="Brambilla E."/>
            <person name="Spring S."/>
            <person name="Stams A.F."/>
            <person name="Woyke T."/>
        </authorList>
    </citation>
    <scope>NUCLEOTIDE SEQUENCE [LARGE SCALE GENOMIC DNA]</scope>
    <source>
        <strain evidence="1 2">DSM 7213</strain>
    </source>
</reference>
<protein>
    <submittedName>
        <fullName evidence="1">Uncharacterized protein</fullName>
    </submittedName>
</protein>
<keyword evidence="2" id="KW-1185">Reference proteome</keyword>